<evidence type="ECO:0000256" key="2">
    <source>
        <dbReference type="ARBA" id="ARBA00022833"/>
    </source>
</evidence>
<dbReference type="CDD" id="cd00067">
    <property type="entry name" value="GAL4"/>
    <property type="match status" value="1"/>
</dbReference>
<dbReference type="GO" id="GO:0003677">
    <property type="term" value="F:DNA binding"/>
    <property type="evidence" value="ECO:0007669"/>
    <property type="project" value="UniProtKB-KW"/>
</dbReference>
<dbReference type="InterPro" id="IPR021858">
    <property type="entry name" value="Fun_TF"/>
</dbReference>
<evidence type="ECO:0000256" key="7">
    <source>
        <dbReference type="SAM" id="MobiDB-lite"/>
    </source>
</evidence>
<dbReference type="PANTHER" id="PTHR36206">
    <property type="entry name" value="ASPERCRYPTIN BIOSYNTHESIS CLUSTER-SPECIFIC TRANSCRIPTION REGULATOR ATNN-RELATED"/>
    <property type="match status" value="1"/>
</dbReference>
<feature type="region of interest" description="Disordered" evidence="7">
    <location>
        <begin position="463"/>
        <end position="493"/>
    </location>
</feature>
<dbReference type="SMART" id="SM00066">
    <property type="entry name" value="GAL4"/>
    <property type="match status" value="1"/>
</dbReference>
<accession>A0A2S7YNL4</accession>
<evidence type="ECO:0000256" key="1">
    <source>
        <dbReference type="ARBA" id="ARBA00022723"/>
    </source>
</evidence>
<dbReference type="InterPro" id="IPR052360">
    <property type="entry name" value="Transcr_Regulatory_Proteins"/>
</dbReference>
<dbReference type="GO" id="GO:0008270">
    <property type="term" value="F:zinc ion binding"/>
    <property type="evidence" value="ECO:0007669"/>
    <property type="project" value="InterPro"/>
</dbReference>
<evidence type="ECO:0000313" key="10">
    <source>
        <dbReference type="Proteomes" id="UP000237441"/>
    </source>
</evidence>
<keyword evidence="5" id="KW-0804">Transcription</keyword>
<organism evidence="9 10">
    <name type="scientific">Beauveria bassiana</name>
    <name type="common">White muscardine disease fungus</name>
    <name type="synonym">Tritirachium shiotae</name>
    <dbReference type="NCBI Taxonomy" id="176275"/>
    <lineage>
        <taxon>Eukaryota</taxon>
        <taxon>Fungi</taxon>
        <taxon>Dikarya</taxon>
        <taxon>Ascomycota</taxon>
        <taxon>Pezizomycotina</taxon>
        <taxon>Sordariomycetes</taxon>
        <taxon>Hypocreomycetidae</taxon>
        <taxon>Hypocreales</taxon>
        <taxon>Cordycipitaceae</taxon>
        <taxon>Beauveria</taxon>
    </lineage>
</organism>
<evidence type="ECO:0000256" key="3">
    <source>
        <dbReference type="ARBA" id="ARBA00023015"/>
    </source>
</evidence>
<dbReference type="PRINTS" id="PR00755">
    <property type="entry name" value="AFLATOXINBRP"/>
</dbReference>
<evidence type="ECO:0000313" key="9">
    <source>
        <dbReference type="EMBL" id="PQK17781.1"/>
    </source>
</evidence>
<feature type="compositionally biased region" description="Polar residues" evidence="7">
    <location>
        <begin position="1"/>
        <end position="12"/>
    </location>
</feature>
<dbReference type="PANTHER" id="PTHR36206:SF16">
    <property type="entry name" value="TRANSCRIPTION FACTOR DOMAIN-CONTAINING PROTEIN-RELATED"/>
    <property type="match status" value="1"/>
</dbReference>
<dbReference type="OrthoDB" id="2593732at2759"/>
<keyword evidence="3" id="KW-0805">Transcription regulation</keyword>
<evidence type="ECO:0000256" key="4">
    <source>
        <dbReference type="ARBA" id="ARBA00023125"/>
    </source>
</evidence>
<evidence type="ECO:0000259" key="8">
    <source>
        <dbReference type="PROSITE" id="PS50048"/>
    </source>
</evidence>
<evidence type="ECO:0000256" key="6">
    <source>
        <dbReference type="ARBA" id="ARBA00023242"/>
    </source>
</evidence>
<dbReference type="Pfam" id="PF11951">
    <property type="entry name" value="Fungal_trans_2"/>
    <property type="match status" value="1"/>
</dbReference>
<protein>
    <recommendedName>
        <fullName evidence="8">Zn(2)-C6 fungal-type domain-containing protein</fullName>
    </recommendedName>
</protein>
<proteinExistence type="predicted"/>
<dbReference type="Proteomes" id="UP000237441">
    <property type="component" value="Unassembled WGS sequence"/>
</dbReference>
<keyword evidence="1" id="KW-0479">Metal-binding</keyword>
<name>A0A2S7YNL4_BEABA</name>
<dbReference type="AlphaFoldDB" id="A0A2S7YNL4"/>
<evidence type="ECO:0000256" key="5">
    <source>
        <dbReference type="ARBA" id="ARBA00023163"/>
    </source>
</evidence>
<dbReference type="PROSITE" id="PS50048">
    <property type="entry name" value="ZN2_CY6_FUNGAL_2"/>
    <property type="match status" value="1"/>
</dbReference>
<sequence length="594" mass="66132">MKSDSGSAISNHSGRKGNKKVRTGCVTCKIRKVKCDEAKPSCLRCVRTGRNCEGYVGRVQPRNATSLLRVSPLMEFESPEDCRAFDYYRSQSAPVLGNIMDSEFWGGLVLRLSVTEPIVRHAVLAMSSLHEYLSNNKEQQGTVEPSFVYSQYGKSISALRKWKTGDGPTIPLLACVLYTCLEFLLDNEEAARMHIMQGRKLLSSLGNDSSPAVETVKRDLVPMYTRLGLAAFLYGGNPPGVPEHFRPSIAPPAKFENIAEARSVLYHLLDEGLRFSINARPKIYTGELDADVLHTLRSAQQDLLSRLCHWHAIFIVLTSSLKMTQTNMCTQNLLLIYYNTATVWVSTALSPVELAYDAHVTAFGTIVSLASSIIASAQSGPPLHSFSFETELIAPIYWTAQKCRHPLLRRAAVKLLMKDELKNRRENLWHSNEAIAIALRTMELEEESIGEFQVVADERAKDFGLEPHSTPQSKTSSRDCSRSGWHVPLNQPPTLPLEQIEEEQQLDELLDFNEMSGTVMGNGTVQGAGSLARVLDLRAEAAHLLSPYGAVESSRIKNVLIGAREKSGVTVTIFREPRTAKDHWDVRKEFIPFL</sequence>
<feature type="region of interest" description="Disordered" evidence="7">
    <location>
        <begin position="1"/>
        <end position="20"/>
    </location>
</feature>
<dbReference type="InterPro" id="IPR036864">
    <property type="entry name" value="Zn2-C6_fun-type_DNA-bd_sf"/>
</dbReference>
<dbReference type="EMBL" id="JRHA01000008">
    <property type="protein sequence ID" value="PQK17781.1"/>
    <property type="molecule type" value="Genomic_DNA"/>
</dbReference>
<keyword evidence="2" id="KW-0862">Zinc</keyword>
<dbReference type="SUPFAM" id="SSF57701">
    <property type="entry name" value="Zn2/Cys6 DNA-binding domain"/>
    <property type="match status" value="1"/>
</dbReference>
<dbReference type="Gene3D" id="4.10.240.10">
    <property type="entry name" value="Zn(2)-C6 fungal-type DNA-binding domain"/>
    <property type="match status" value="1"/>
</dbReference>
<keyword evidence="4" id="KW-0238">DNA-binding</keyword>
<gene>
    <name evidence="9" type="ORF">BB8028_0008g02870</name>
</gene>
<reference evidence="9 10" key="1">
    <citation type="submission" date="2016-07" db="EMBL/GenBank/DDBJ databases">
        <title>Comparative genomics of the entomopathogenic fungus Beauveria bassiana.</title>
        <authorList>
            <person name="Valero Jimenez C.A."/>
            <person name="Zwaan B.J."/>
            <person name="Van Kan J.A."/>
            <person name="Takken W."/>
            <person name="Debets A.J."/>
            <person name="Schoustra S.E."/>
            <person name="Koenraadt C.J."/>
        </authorList>
    </citation>
    <scope>NUCLEOTIDE SEQUENCE [LARGE SCALE GENOMIC DNA]</scope>
    <source>
        <strain evidence="9 10">ARSEF 8028</strain>
    </source>
</reference>
<keyword evidence="6" id="KW-0539">Nucleus</keyword>
<dbReference type="GO" id="GO:0000981">
    <property type="term" value="F:DNA-binding transcription factor activity, RNA polymerase II-specific"/>
    <property type="evidence" value="ECO:0007669"/>
    <property type="project" value="InterPro"/>
</dbReference>
<comment type="caution">
    <text evidence="9">The sequence shown here is derived from an EMBL/GenBank/DDBJ whole genome shotgun (WGS) entry which is preliminary data.</text>
</comment>
<dbReference type="InterPro" id="IPR001138">
    <property type="entry name" value="Zn2Cys6_DnaBD"/>
</dbReference>
<dbReference type="Pfam" id="PF00172">
    <property type="entry name" value="Zn_clus"/>
    <property type="match status" value="1"/>
</dbReference>
<feature type="domain" description="Zn(2)-C6 fungal-type" evidence="8">
    <location>
        <begin position="24"/>
        <end position="52"/>
    </location>
</feature>
<dbReference type="PROSITE" id="PS00463">
    <property type="entry name" value="ZN2_CY6_FUNGAL_1"/>
    <property type="match status" value="1"/>
</dbReference>